<evidence type="ECO:0000313" key="6">
    <source>
        <dbReference type="Proteomes" id="UP000229756"/>
    </source>
</evidence>
<dbReference type="Gene3D" id="3.90.550.10">
    <property type="entry name" value="Spore Coat Polysaccharide Biosynthesis Protein SpsA, Chain A"/>
    <property type="match status" value="1"/>
</dbReference>
<dbReference type="PANTHER" id="PTHR43630">
    <property type="entry name" value="POLY-BETA-1,6-N-ACETYL-D-GLUCOSAMINE SYNTHASE"/>
    <property type="match status" value="1"/>
</dbReference>
<proteinExistence type="inferred from homology"/>
<dbReference type="AlphaFoldDB" id="A0A2M8ELL3"/>
<keyword evidence="4" id="KW-1133">Transmembrane helix</keyword>
<dbReference type="InterPro" id="IPR029044">
    <property type="entry name" value="Nucleotide-diphossugar_trans"/>
</dbReference>
<accession>A0A2M8ELL3</accession>
<evidence type="ECO:0008006" key="7">
    <source>
        <dbReference type="Google" id="ProtNLM"/>
    </source>
</evidence>
<dbReference type="Proteomes" id="UP000229756">
    <property type="component" value="Unassembled WGS sequence"/>
</dbReference>
<sequence length="312" mass="35473">MKVTVILTSYNEYHSIAKAISQIAKNDIKDLELLVVAPDEKTIEVAKKELAKHPQLKASKIIKDAGTGKPNAINTAIPQAKGEIIIFTDGDMYISDNAIFLLLEGFTDEKVAGVSGHPVSLDDRNTFWGFSSHLFCYGAHTVRVALQKEGLPRKKKGYPPMSGYLYAIKMTKAVAKLFPLPTEIRAEDAYISKRINELGYKTTYSPDALAYVRFPKNLHDWIDQKKRSLGGNIQIRIRATLQKEGLPLFRRGIIQDTSGFFIPIKFASSPKEYFYLFGIYPLRLYLWILIYIQHYKKDYSNGRWEQIKSSKI</sequence>
<dbReference type="SUPFAM" id="SSF53448">
    <property type="entry name" value="Nucleotide-diphospho-sugar transferases"/>
    <property type="match status" value="1"/>
</dbReference>
<comment type="caution">
    <text evidence="5">The sequence shown here is derived from an EMBL/GenBank/DDBJ whole genome shotgun (WGS) entry which is preliminary data.</text>
</comment>
<dbReference type="EMBL" id="PFSJ01000019">
    <property type="protein sequence ID" value="PJC23605.1"/>
    <property type="molecule type" value="Genomic_DNA"/>
</dbReference>
<evidence type="ECO:0000256" key="1">
    <source>
        <dbReference type="ARBA" id="ARBA00006739"/>
    </source>
</evidence>
<protein>
    <recommendedName>
        <fullName evidence="7">Glycosyltransferase 2-like domain-containing protein</fullName>
    </recommendedName>
</protein>
<dbReference type="Pfam" id="PF13641">
    <property type="entry name" value="Glyco_tranf_2_3"/>
    <property type="match status" value="1"/>
</dbReference>
<evidence type="ECO:0000256" key="3">
    <source>
        <dbReference type="ARBA" id="ARBA00022679"/>
    </source>
</evidence>
<evidence type="ECO:0000313" key="5">
    <source>
        <dbReference type="EMBL" id="PJC23605.1"/>
    </source>
</evidence>
<organism evidence="5 6">
    <name type="scientific">candidate division WWE3 bacterium CG_4_9_14_0_2_um_filter_35_11</name>
    <dbReference type="NCBI Taxonomy" id="1975077"/>
    <lineage>
        <taxon>Bacteria</taxon>
        <taxon>Katanobacteria</taxon>
    </lineage>
</organism>
<evidence type="ECO:0000256" key="4">
    <source>
        <dbReference type="SAM" id="Phobius"/>
    </source>
</evidence>
<gene>
    <name evidence="5" type="ORF">CO058_02500</name>
</gene>
<comment type="similarity">
    <text evidence="1">Belongs to the glycosyltransferase 2 family.</text>
</comment>
<name>A0A2M8ELL3_UNCKA</name>
<keyword evidence="4" id="KW-0472">Membrane</keyword>
<feature type="transmembrane region" description="Helical" evidence="4">
    <location>
        <begin position="273"/>
        <end position="292"/>
    </location>
</feature>
<reference evidence="6" key="1">
    <citation type="submission" date="2017-09" db="EMBL/GenBank/DDBJ databases">
        <title>Depth-based differentiation of microbial function through sediment-hosted aquifers and enrichment of novel symbionts in the deep terrestrial subsurface.</title>
        <authorList>
            <person name="Probst A.J."/>
            <person name="Ladd B."/>
            <person name="Jarett J.K."/>
            <person name="Geller-Mcgrath D.E."/>
            <person name="Sieber C.M.K."/>
            <person name="Emerson J.B."/>
            <person name="Anantharaman K."/>
            <person name="Thomas B.C."/>
            <person name="Malmstrom R."/>
            <person name="Stieglmeier M."/>
            <person name="Klingl A."/>
            <person name="Woyke T."/>
            <person name="Ryan C.M."/>
            <person name="Banfield J.F."/>
        </authorList>
    </citation>
    <scope>NUCLEOTIDE SEQUENCE [LARGE SCALE GENOMIC DNA]</scope>
</reference>
<dbReference type="PANTHER" id="PTHR43630:SF1">
    <property type="entry name" value="POLY-BETA-1,6-N-ACETYL-D-GLUCOSAMINE SYNTHASE"/>
    <property type="match status" value="1"/>
</dbReference>
<keyword evidence="4" id="KW-0812">Transmembrane</keyword>
<keyword evidence="2" id="KW-0328">Glycosyltransferase</keyword>
<evidence type="ECO:0000256" key="2">
    <source>
        <dbReference type="ARBA" id="ARBA00022676"/>
    </source>
</evidence>
<keyword evidence="3" id="KW-0808">Transferase</keyword>
<dbReference type="GO" id="GO:0016757">
    <property type="term" value="F:glycosyltransferase activity"/>
    <property type="evidence" value="ECO:0007669"/>
    <property type="project" value="UniProtKB-KW"/>
</dbReference>